<dbReference type="SMART" id="SM01012">
    <property type="entry name" value="ANTAR"/>
    <property type="match status" value="1"/>
</dbReference>
<name>A0A1W2FVQ5_KIBAR</name>
<evidence type="ECO:0000313" key="7">
    <source>
        <dbReference type="Proteomes" id="UP000192674"/>
    </source>
</evidence>
<reference evidence="6 7" key="1">
    <citation type="submission" date="2017-04" db="EMBL/GenBank/DDBJ databases">
        <authorList>
            <person name="Afonso C.L."/>
            <person name="Miller P.J."/>
            <person name="Scott M.A."/>
            <person name="Spackman E."/>
            <person name="Goraichik I."/>
            <person name="Dimitrov K.M."/>
            <person name="Suarez D.L."/>
            <person name="Swayne D.E."/>
        </authorList>
    </citation>
    <scope>NUCLEOTIDE SEQUENCE [LARGE SCALE GENOMIC DNA]</scope>
    <source>
        <strain evidence="6 7">DSM 43828</strain>
    </source>
</reference>
<accession>A0A1W2FVQ5</accession>
<dbReference type="GO" id="GO:0003723">
    <property type="term" value="F:RNA binding"/>
    <property type="evidence" value="ECO:0007669"/>
    <property type="project" value="InterPro"/>
</dbReference>
<dbReference type="InterPro" id="IPR005561">
    <property type="entry name" value="ANTAR"/>
</dbReference>
<dbReference type="PROSITE" id="PS50921">
    <property type="entry name" value="ANTAR"/>
    <property type="match status" value="1"/>
</dbReference>
<keyword evidence="3" id="KW-0805">Transcription regulation</keyword>
<feature type="domain" description="ANTAR" evidence="5">
    <location>
        <begin position="173"/>
        <end position="234"/>
    </location>
</feature>
<organism evidence="6 7">
    <name type="scientific">Kibdelosporangium aridum</name>
    <dbReference type="NCBI Taxonomy" id="2030"/>
    <lineage>
        <taxon>Bacteria</taxon>
        <taxon>Bacillati</taxon>
        <taxon>Actinomycetota</taxon>
        <taxon>Actinomycetes</taxon>
        <taxon>Pseudonocardiales</taxon>
        <taxon>Pseudonocardiaceae</taxon>
        <taxon>Kibdelosporangium</taxon>
    </lineage>
</organism>
<dbReference type="EMBL" id="FWXV01000012">
    <property type="protein sequence ID" value="SMD25971.1"/>
    <property type="molecule type" value="Genomic_DNA"/>
</dbReference>
<keyword evidence="7" id="KW-1185">Reference proteome</keyword>
<sequence>MVSLDPTGEMLDELTSAMANLTAALDTDASSSEILDAVCAEAVRAIPGADMASITAIHNGHASTAAYADPRAQQLDRAQYETGDGPCLQAAATGEIIRLSVGTAGEMWPDFVAVAKRLEVGSYVAAPLHVDDKLTGAINLFGFGDHGFAETDGQLLGLYTTVVTFALRTTRRYHNVRNLAAHLEIAMQSRAVIEQAKGILMAVHKISEEEAMARLIDQSQRTNVKLRIVAADFVHKITSDNG</sequence>
<dbReference type="GO" id="GO:0016301">
    <property type="term" value="F:kinase activity"/>
    <property type="evidence" value="ECO:0007669"/>
    <property type="project" value="UniProtKB-KW"/>
</dbReference>
<dbReference type="InterPro" id="IPR029016">
    <property type="entry name" value="GAF-like_dom_sf"/>
</dbReference>
<gene>
    <name evidence="6" type="ORF">SAMN05661093_09549</name>
</gene>
<evidence type="ECO:0000256" key="4">
    <source>
        <dbReference type="ARBA" id="ARBA00023163"/>
    </source>
</evidence>
<dbReference type="InterPro" id="IPR036388">
    <property type="entry name" value="WH-like_DNA-bd_sf"/>
</dbReference>
<dbReference type="SMART" id="SM00065">
    <property type="entry name" value="GAF"/>
    <property type="match status" value="1"/>
</dbReference>
<dbReference type="InterPro" id="IPR003018">
    <property type="entry name" value="GAF"/>
</dbReference>
<dbReference type="Proteomes" id="UP000192674">
    <property type="component" value="Unassembled WGS sequence"/>
</dbReference>
<keyword evidence="4" id="KW-0804">Transcription</keyword>
<dbReference type="RefSeq" id="WP_084433769.1">
    <property type="nucleotide sequence ID" value="NZ_FWXV01000012.1"/>
</dbReference>
<evidence type="ECO:0000256" key="2">
    <source>
        <dbReference type="ARBA" id="ARBA00022777"/>
    </source>
</evidence>
<dbReference type="Gene3D" id="1.10.10.10">
    <property type="entry name" value="Winged helix-like DNA-binding domain superfamily/Winged helix DNA-binding domain"/>
    <property type="match status" value="1"/>
</dbReference>
<keyword evidence="1" id="KW-0808">Transferase</keyword>
<dbReference type="Pfam" id="PF13185">
    <property type="entry name" value="GAF_2"/>
    <property type="match status" value="1"/>
</dbReference>
<dbReference type="InterPro" id="IPR011006">
    <property type="entry name" value="CheY-like_superfamily"/>
</dbReference>
<evidence type="ECO:0000256" key="1">
    <source>
        <dbReference type="ARBA" id="ARBA00022679"/>
    </source>
</evidence>
<evidence type="ECO:0000313" key="6">
    <source>
        <dbReference type="EMBL" id="SMD25971.1"/>
    </source>
</evidence>
<dbReference type="InterPro" id="IPR012074">
    <property type="entry name" value="GAF_ANTAR"/>
</dbReference>
<dbReference type="PIRSF" id="PIRSF036625">
    <property type="entry name" value="GAF_ANTAR"/>
    <property type="match status" value="1"/>
</dbReference>
<dbReference type="AlphaFoldDB" id="A0A1W2FVQ5"/>
<dbReference type="SUPFAM" id="SSF52172">
    <property type="entry name" value="CheY-like"/>
    <property type="match status" value="1"/>
</dbReference>
<dbReference type="Gene3D" id="3.30.450.40">
    <property type="match status" value="1"/>
</dbReference>
<protein>
    <submittedName>
        <fullName evidence="6">GAF domain-containing protein</fullName>
    </submittedName>
</protein>
<dbReference type="SUPFAM" id="SSF55781">
    <property type="entry name" value="GAF domain-like"/>
    <property type="match status" value="1"/>
</dbReference>
<dbReference type="Pfam" id="PF03861">
    <property type="entry name" value="ANTAR"/>
    <property type="match status" value="1"/>
</dbReference>
<evidence type="ECO:0000259" key="5">
    <source>
        <dbReference type="PROSITE" id="PS50921"/>
    </source>
</evidence>
<dbReference type="OrthoDB" id="4929862at2"/>
<evidence type="ECO:0000256" key="3">
    <source>
        <dbReference type="ARBA" id="ARBA00023015"/>
    </source>
</evidence>
<proteinExistence type="predicted"/>
<keyword evidence="2" id="KW-0418">Kinase</keyword>